<evidence type="ECO:0000256" key="2">
    <source>
        <dbReference type="ARBA" id="ARBA00004496"/>
    </source>
</evidence>
<dbReference type="Proteomes" id="UP000249590">
    <property type="component" value="Unassembled WGS sequence"/>
</dbReference>
<evidence type="ECO:0000313" key="10">
    <source>
        <dbReference type="Proteomes" id="UP000249590"/>
    </source>
</evidence>
<evidence type="ECO:0000256" key="4">
    <source>
        <dbReference type="ARBA" id="ARBA00022490"/>
    </source>
</evidence>
<keyword evidence="5" id="KW-0663">Pyridoxal phosphate</keyword>
<evidence type="ECO:0000259" key="8">
    <source>
        <dbReference type="Pfam" id="PF00291"/>
    </source>
</evidence>
<organism evidence="9 10">
    <name type="scientific">Acuticoccus sediminis</name>
    <dbReference type="NCBI Taxonomy" id="2184697"/>
    <lineage>
        <taxon>Bacteria</taxon>
        <taxon>Pseudomonadati</taxon>
        <taxon>Pseudomonadota</taxon>
        <taxon>Alphaproteobacteria</taxon>
        <taxon>Hyphomicrobiales</taxon>
        <taxon>Amorphaceae</taxon>
        <taxon>Acuticoccus</taxon>
    </lineage>
</organism>
<evidence type="ECO:0000256" key="5">
    <source>
        <dbReference type="ARBA" id="ARBA00022898"/>
    </source>
</evidence>
<feature type="domain" description="Tryptophan synthase beta chain-like PALP" evidence="8">
    <location>
        <begin position="35"/>
        <end position="328"/>
    </location>
</feature>
<evidence type="ECO:0000256" key="3">
    <source>
        <dbReference type="ARBA" id="ARBA00012085"/>
    </source>
</evidence>
<dbReference type="InterPro" id="IPR036052">
    <property type="entry name" value="TrpB-like_PALP_sf"/>
</dbReference>
<protein>
    <recommendedName>
        <fullName evidence="3">cystathionine gamma-lyase</fullName>
        <ecNumber evidence="3">4.4.1.1</ecNumber>
    </recommendedName>
</protein>
<dbReference type="SUPFAM" id="SSF53686">
    <property type="entry name" value="Tryptophan synthase beta subunit-like PLP-dependent enzymes"/>
    <property type="match status" value="1"/>
</dbReference>
<dbReference type="GO" id="GO:0005737">
    <property type="term" value="C:cytoplasm"/>
    <property type="evidence" value="ECO:0007669"/>
    <property type="project" value="UniProtKB-SubCell"/>
</dbReference>
<name>A0A8B2NQ41_9HYPH</name>
<proteinExistence type="predicted"/>
<gene>
    <name evidence="9" type="ORF">DLJ53_11515</name>
</gene>
<sequence>MDDVAVALLKPTTMTDRDAVANMVARLHEEEARATETPLLRLDLPAVPNIPVYLKDETRQPTGSLKHRLARSLFMHGLVSGRIGPDSTIIEASSGSTAVSEAYFARLLGLPFVAVVPRTTSPAKLALIEAHGGECHLVEPGVDVREESQRLAVERGGVFIDQFTYAERASDWQGRSNIGAAILDQLVAAGAPELAWVVAGAGTGGTITTIGRHLRYRGLDAKICLVDPDRSVLHRHCNDRAQSACPGPASLVEGIGRQRVEASFLPALVDRWLAVPDAASIAAARGLSRLLGRECGGSTGTAFWGVATVVAEMARTGRSGAVVFLCCDGGERYASSYFNDTWVRDQALDLAPFATRLNAFVETGRFAN</sequence>
<comment type="subcellular location">
    <subcellularLocation>
        <location evidence="2">Cytoplasm</location>
    </subcellularLocation>
</comment>
<dbReference type="EC" id="4.4.1.1" evidence="3"/>
<dbReference type="AlphaFoldDB" id="A0A8B2NQ41"/>
<evidence type="ECO:0000256" key="7">
    <source>
        <dbReference type="ARBA" id="ARBA00055251"/>
    </source>
</evidence>
<dbReference type="OrthoDB" id="7624112at2"/>
<dbReference type="GO" id="GO:0016829">
    <property type="term" value="F:lyase activity"/>
    <property type="evidence" value="ECO:0007669"/>
    <property type="project" value="UniProtKB-KW"/>
</dbReference>
<dbReference type="InterPro" id="IPR001926">
    <property type="entry name" value="TrpB-like_PALP"/>
</dbReference>
<reference evidence="9 10" key="1">
    <citation type="submission" date="2018-05" db="EMBL/GenBank/DDBJ databases">
        <title>Acuticoccus sediminis sp. nov., isolated from deep-sea sediment of Indian Ocean.</title>
        <authorList>
            <person name="Liu X."/>
            <person name="Lai Q."/>
            <person name="Du Y."/>
            <person name="Sun F."/>
            <person name="Zhang X."/>
            <person name="Wang S."/>
            <person name="Shao Z."/>
        </authorList>
    </citation>
    <scope>NUCLEOTIDE SEQUENCE [LARGE SCALE GENOMIC DNA]</scope>
    <source>
        <strain evidence="9 10">PTG4-2</strain>
    </source>
</reference>
<accession>A0A8B2NQ41</accession>
<dbReference type="GO" id="GO:1901605">
    <property type="term" value="P:alpha-amino acid metabolic process"/>
    <property type="evidence" value="ECO:0007669"/>
    <property type="project" value="UniProtKB-ARBA"/>
</dbReference>
<dbReference type="InterPro" id="IPR050214">
    <property type="entry name" value="Cys_Synth/Cystath_Beta-Synth"/>
</dbReference>
<keyword evidence="4" id="KW-0963">Cytoplasm</keyword>
<keyword evidence="6" id="KW-0456">Lyase</keyword>
<dbReference type="PANTHER" id="PTHR10314">
    <property type="entry name" value="CYSTATHIONINE BETA-SYNTHASE"/>
    <property type="match status" value="1"/>
</dbReference>
<comment type="caution">
    <text evidence="9">The sequence shown here is derived from an EMBL/GenBank/DDBJ whole genome shotgun (WGS) entry which is preliminary data.</text>
</comment>
<dbReference type="EMBL" id="QHHQ01000002">
    <property type="protein sequence ID" value="RAI02005.1"/>
    <property type="molecule type" value="Genomic_DNA"/>
</dbReference>
<dbReference type="Gene3D" id="3.40.50.1100">
    <property type="match status" value="2"/>
</dbReference>
<comment type="cofactor">
    <cofactor evidence="1">
        <name>pyridoxal 5'-phosphate</name>
        <dbReference type="ChEBI" id="CHEBI:597326"/>
    </cofactor>
</comment>
<dbReference type="FunFam" id="3.40.50.1100:FF:000015">
    <property type="entry name" value="Cysteine synthase B"/>
    <property type="match status" value="1"/>
</dbReference>
<evidence type="ECO:0000256" key="1">
    <source>
        <dbReference type="ARBA" id="ARBA00001933"/>
    </source>
</evidence>
<comment type="function">
    <text evidence="7">A cysteine desulfhydrase that generates hydrogen sulfide, H(2)S. The H(2)S produced by this enzyme stimulates respiration in M.tuberculosis, mediated primarily via cytochrome bd with a lesser contribution from cytochrome bc1/aa3. H(2)S modulates the balance between respiration and glycolysis, and also contributes to redox homeostasis. Probably eliminates toxic levels of Cys (which can induce oxidative stress).</text>
</comment>
<evidence type="ECO:0000313" key="9">
    <source>
        <dbReference type="EMBL" id="RAI02005.1"/>
    </source>
</evidence>
<evidence type="ECO:0000256" key="6">
    <source>
        <dbReference type="ARBA" id="ARBA00023239"/>
    </source>
</evidence>
<dbReference type="Pfam" id="PF00291">
    <property type="entry name" value="PALP"/>
    <property type="match status" value="1"/>
</dbReference>
<keyword evidence="10" id="KW-1185">Reference proteome</keyword>